<dbReference type="Proteomes" id="UP001209878">
    <property type="component" value="Unassembled WGS sequence"/>
</dbReference>
<accession>A0AAD9NT35</accession>
<sequence>MIGFRMAGFLLSGSGIRVFVLGNMGLGWGGWGKVQVNDGGGWWCGRGVEGDRGGGVYCLLEVPEGCSCQVNVLQCNVEGVETVVGKYIRRKSVPLGYCSGKEAVFVVVVGS</sequence>
<evidence type="ECO:0000313" key="2">
    <source>
        <dbReference type="Proteomes" id="UP001209878"/>
    </source>
</evidence>
<protein>
    <submittedName>
        <fullName evidence="1">Uncharacterized protein</fullName>
    </submittedName>
</protein>
<keyword evidence="2" id="KW-1185">Reference proteome</keyword>
<gene>
    <name evidence="1" type="ORF">NP493_479g02004</name>
</gene>
<proteinExistence type="predicted"/>
<organism evidence="1 2">
    <name type="scientific">Ridgeia piscesae</name>
    <name type="common">Tubeworm</name>
    <dbReference type="NCBI Taxonomy" id="27915"/>
    <lineage>
        <taxon>Eukaryota</taxon>
        <taxon>Metazoa</taxon>
        <taxon>Spiralia</taxon>
        <taxon>Lophotrochozoa</taxon>
        <taxon>Annelida</taxon>
        <taxon>Polychaeta</taxon>
        <taxon>Sedentaria</taxon>
        <taxon>Canalipalpata</taxon>
        <taxon>Sabellida</taxon>
        <taxon>Siboglinidae</taxon>
        <taxon>Ridgeia</taxon>
    </lineage>
</organism>
<comment type="caution">
    <text evidence="1">The sequence shown here is derived from an EMBL/GenBank/DDBJ whole genome shotgun (WGS) entry which is preliminary data.</text>
</comment>
<dbReference type="AlphaFoldDB" id="A0AAD9NT35"/>
<dbReference type="EMBL" id="JAODUO010000478">
    <property type="protein sequence ID" value="KAK2179666.1"/>
    <property type="molecule type" value="Genomic_DNA"/>
</dbReference>
<evidence type="ECO:0000313" key="1">
    <source>
        <dbReference type="EMBL" id="KAK2179666.1"/>
    </source>
</evidence>
<name>A0AAD9NT35_RIDPI</name>
<reference evidence="1" key="1">
    <citation type="journal article" date="2023" name="Mol. Biol. Evol.">
        <title>Third-Generation Sequencing Reveals the Adaptive Role of the Epigenome in Three Deep-Sea Polychaetes.</title>
        <authorList>
            <person name="Perez M."/>
            <person name="Aroh O."/>
            <person name="Sun Y."/>
            <person name="Lan Y."/>
            <person name="Juniper S.K."/>
            <person name="Young C.R."/>
            <person name="Angers B."/>
            <person name="Qian P.Y."/>
        </authorList>
    </citation>
    <scope>NUCLEOTIDE SEQUENCE</scope>
    <source>
        <strain evidence="1">R07B-5</strain>
    </source>
</reference>